<dbReference type="SFLD" id="SFLDS00003">
    <property type="entry name" value="Haloacid_Dehalogenase"/>
    <property type="match status" value="1"/>
</dbReference>
<dbReference type="EMBL" id="FONY01000027">
    <property type="protein sequence ID" value="SFF34070.1"/>
    <property type="molecule type" value="Genomic_DNA"/>
</dbReference>
<dbReference type="SFLD" id="SFLDG01140">
    <property type="entry name" value="C2.B:_Phosphomannomutase_and_P"/>
    <property type="match status" value="1"/>
</dbReference>
<reference evidence="6" key="1">
    <citation type="submission" date="2016-10" db="EMBL/GenBank/DDBJ databases">
        <authorList>
            <person name="Varghese N."/>
            <person name="Submissions S."/>
        </authorList>
    </citation>
    <scope>NUCLEOTIDE SEQUENCE [LARGE SCALE GENOMIC DNA]</scope>
    <source>
        <strain>GEY</strain>
        <strain evidence="6">DSM 9560</strain>
    </source>
</reference>
<dbReference type="GO" id="GO:0050531">
    <property type="term" value="F:mannosyl-3-phosphoglycerate phosphatase activity"/>
    <property type="evidence" value="ECO:0007669"/>
    <property type="project" value="UniProtKB-UniRule"/>
</dbReference>
<dbReference type="Pfam" id="PF08282">
    <property type="entry name" value="Hydrolase_3"/>
    <property type="match status" value="1"/>
</dbReference>
<dbReference type="STRING" id="1003.SAMN04488541_10273"/>
<dbReference type="NCBIfam" id="TIGR01486">
    <property type="entry name" value="HAD-SF-IIB-MPGP"/>
    <property type="match status" value="1"/>
</dbReference>
<evidence type="ECO:0000256" key="2">
    <source>
        <dbReference type="ARBA" id="ARBA00022801"/>
    </source>
</evidence>
<dbReference type="InterPro" id="IPR036412">
    <property type="entry name" value="HAD-like_sf"/>
</dbReference>
<dbReference type="InterPro" id="IPR023214">
    <property type="entry name" value="HAD_sf"/>
</dbReference>
<evidence type="ECO:0000256" key="3">
    <source>
        <dbReference type="ARBA" id="ARBA00022842"/>
    </source>
</evidence>
<organism evidence="5 6">
    <name type="scientific">Thermoflexibacter ruber</name>
    <dbReference type="NCBI Taxonomy" id="1003"/>
    <lineage>
        <taxon>Bacteria</taxon>
        <taxon>Pseudomonadati</taxon>
        <taxon>Bacteroidota</taxon>
        <taxon>Cytophagia</taxon>
        <taxon>Cytophagales</taxon>
        <taxon>Thermoflexibacteraceae</taxon>
        <taxon>Thermoflexibacter</taxon>
    </lineage>
</organism>
<dbReference type="NCBIfam" id="TIGR02461">
    <property type="entry name" value="osmo_MPG_phos"/>
    <property type="match status" value="1"/>
</dbReference>
<keyword evidence="6" id="KW-1185">Reference proteome</keyword>
<proteinExistence type="predicted"/>
<dbReference type="InterPro" id="IPR006381">
    <property type="entry name" value="HAD-SF-IIB-MPGP"/>
</dbReference>
<dbReference type="PANTHER" id="PTHR10000">
    <property type="entry name" value="PHOSPHOSERINE PHOSPHATASE"/>
    <property type="match status" value="1"/>
</dbReference>
<sequence length="269" mass="30572">MNQYVVYTDLDGTLLDINTYSFDLAKEAVGELNAHQIPLVFCSTKTFAEQIYYQHELGVTAPFIVENGSAIFIPQNYFSFPYHFDSQVESYQVIELGKPVSLIRKAMRDINRNLGMRLRGFNDMPMDELERLLGLDKDKIHKALAKSYTKTLLNSLSEKEVLKIKEELLKSGLTIAKGSKFYSVMSIDTDKGKAVKILNELFAKKYKQFTSVGIGDGLNDFPMLKVVDRPFLVQRHKGFWENLNHGNIEKIEAVSSQGFSKVIQLLLAQ</sequence>
<evidence type="ECO:0000256" key="1">
    <source>
        <dbReference type="ARBA" id="ARBA00022723"/>
    </source>
</evidence>
<keyword evidence="1" id="KW-0479">Metal-binding</keyword>
<gene>
    <name evidence="5" type="ORF">SAMN04488541_10273</name>
</gene>
<dbReference type="SUPFAM" id="SSF56784">
    <property type="entry name" value="HAD-like"/>
    <property type="match status" value="1"/>
</dbReference>
<dbReference type="RefSeq" id="WP_091547947.1">
    <property type="nucleotide sequence ID" value="NZ_FONY01000027.1"/>
</dbReference>
<dbReference type="GO" id="GO:0051479">
    <property type="term" value="P:mannosylglycerate biosynthetic process"/>
    <property type="evidence" value="ECO:0007669"/>
    <property type="project" value="InterPro"/>
</dbReference>
<name>A0A1I2HXJ1_9BACT</name>
<dbReference type="InterPro" id="IPR006379">
    <property type="entry name" value="HAD-SF_hydro_IIB"/>
</dbReference>
<dbReference type="EC" id="3.1.3.70" evidence="4"/>
<dbReference type="PANTHER" id="PTHR10000:SF8">
    <property type="entry name" value="HAD SUPERFAMILY HYDROLASE-LIKE, TYPE 3"/>
    <property type="match status" value="1"/>
</dbReference>
<accession>A0A1I2HXJ1</accession>
<dbReference type="Proteomes" id="UP000199513">
    <property type="component" value="Unassembled WGS sequence"/>
</dbReference>
<evidence type="ECO:0000313" key="5">
    <source>
        <dbReference type="EMBL" id="SFF34070.1"/>
    </source>
</evidence>
<protein>
    <recommendedName>
        <fullName evidence="4">Mannosyl-3-phosphoglycerate phosphatase</fullName>
        <ecNumber evidence="4">3.1.3.70</ecNumber>
    </recommendedName>
</protein>
<dbReference type="SFLD" id="SFLDG01142">
    <property type="entry name" value="C2.B.2:_Mannosyl-3-phosphoglyc"/>
    <property type="match status" value="1"/>
</dbReference>
<dbReference type="OrthoDB" id="9814970at2"/>
<keyword evidence="2" id="KW-0378">Hydrolase</keyword>
<dbReference type="GO" id="GO:0000287">
    <property type="term" value="F:magnesium ion binding"/>
    <property type="evidence" value="ECO:0007669"/>
    <property type="project" value="TreeGrafter"/>
</dbReference>
<evidence type="ECO:0000256" key="4">
    <source>
        <dbReference type="NCBIfam" id="TIGR02461"/>
    </source>
</evidence>
<dbReference type="Gene3D" id="3.30.980.20">
    <property type="entry name" value="Putative mannosyl-3-phosphoglycerate phosphatase, domain 2"/>
    <property type="match status" value="1"/>
</dbReference>
<evidence type="ECO:0000313" key="6">
    <source>
        <dbReference type="Proteomes" id="UP000199513"/>
    </source>
</evidence>
<dbReference type="GO" id="GO:0005829">
    <property type="term" value="C:cytosol"/>
    <property type="evidence" value="ECO:0007669"/>
    <property type="project" value="TreeGrafter"/>
</dbReference>
<dbReference type="InterPro" id="IPR033980">
    <property type="entry name" value="MPG_Pase_thermophiles"/>
</dbReference>
<keyword evidence="3" id="KW-0460">Magnesium</keyword>
<dbReference type="CDD" id="cd07507">
    <property type="entry name" value="HAD_Pase"/>
    <property type="match status" value="1"/>
</dbReference>
<dbReference type="AlphaFoldDB" id="A0A1I2HXJ1"/>
<dbReference type="NCBIfam" id="TIGR01484">
    <property type="entry name" value="HAD-SF-IIB"/>
    <property type="match status" value="1"/>
</dbReference>
<dbReference type="Gene3D" id="3.40.50.1000">
    <property type="entry name" value="HAD superfamily/HAD-like"/>
    <property type="match status" value="1"/>
</dbReference>